<reference evidence="2" key="1">
    <citation type="journal article" date="2019" name="Int. J. Syst. Evol. Microbiol.">
        <title>The Global Catalogue of Microorganisms (GCM) 10K type strain sequencing project: providing services to taxonomists for standard genome sequencing and annotation.</title>
        <authorList>
            <consortium name="The Broad Institute Genomics Platform"/>
            <consortium name="The Broad Institute Genome Sequencing Center for Infectious Disease"/>
            <person name="Wu L."/>
            <person name="Ma J."/>
        </authorList>
    </citation>
    <scope>NUCLEOTIDE SEQUENCE [LARGE SCALE GENOMIC DNA]</scope>
    <source>
        <strain evidence="2">JCM 16545</strain>
    </source>
</reference>
<dbReference type="PANTHER" id="PTHR33803">
    <property type="entry name" value="IS1478 TRANSPOSASE"/>
    <property type="match status" value="1"/>
</dbReference>
<dbReference type="RefSeq" id="WP_377136797.1">
    <property type="nucleotide sequence ID" value="NZ_JBHUJC010000013.1"/>
</dbReference>
<accession>A0ABW5E0I8</accession>
<keyword evidence="2" id="KW-1185">Reference proteome</keyword>
<comment type="caution">
    <text evidence="1">The sequence shown here is derived from an EMBL/GenBank/DDBJ whole genome shotgun (WGS) entry which is preliminary data.</text>
</comment>
<evidence type="ECO:0000313" key="1">
    <source>
        <dbReference type="EMBL" id="MFD2275876.1"/>
    </source>
</evidence>
<gene>
    <name evidence="1" type="ORF">ACFSQZ_05300</name>
</gene>
<organism evidence="1 2">
    <name type="scientific">Rubritalea spongiae</name>
    <dbReference type="NCBI Taxonomy" id="430797"/>
    <lineage>
        <taxon>Bacteria</taxon>
        <taxon>Pseudomonadati</taxon>
        <taxon>Verrucomicrobiota</taxon>
        <taxon>Verrucomicrobiia</taxon>
        <taxon>Verrucomicrobiales</taxon>
        <taxon>Rubritaleaceae</taxon>
        <taxon>Rubritalea</taxon>
    </lineage>
</organism>
<evidence type="ECO:0000313" key="2">
    <source>
        <dbReference type="Proteomes" id="UP001597297"/>
    </source>
</evidence>
<sequence length="331" mass="37553">KKLETLISELLRVAHQTGALDIKSLSKVIVDTTVQPKNVTHPTDAKLALRGLTELVKMAKLHGIKLRQSYAKEAKRLAIMAGRYAHAKQFKRMRKTLKKLKGRLGRVERDIARKINGNADLEETFRLPFYKAFLIRTQKSRDKVKIYSWHAPEVECIAKGKAHKPYEFGIKVSVTTPMERSAGGLFVLHSEAIEGRLYDGHTLNRVIQATRAISGIKPKRIYVDKGYVGHDYPDKRAVFRSGQIRGVTPEIKRELRRRSAVEPVIGHMKTDGHLGRNYLHGKHGDKINAVLCGAGHNMRLLLKWFATFLLKILSTLFPQKSSDHRPELQHA</sequence>
<dbReference type="Proteomes" id="UP001597297">
    <property type="component" value="Unassembled WGS sequence"/>
</dbReference>
<protein>
    <submittedName>
        <fullName evidence="1">IS5 family transposase</fullName>
    </submittedName>
</protein>
<feature type="non-terminal residue" evidence="1">
    <location>
        <position position="1"/>
    </location>
</feature>
<proteinExistence type="predicted"/>
<dbReference type="EMBL" id="JBHUJC010000013">
    <property type="protein sequence ID" value="MFD2275876.1"/>
    <property type="molecule type" value="Genomic_DNA"/>
</dbReference>
<dbReference type="InterPro" id="IPR047710">
    <property type="entry name" value="Transpos_IS5-like"/>
</dbReference>
<dbReference type="PANTHER" id="PTHR33803:SF3">
    <property type="entry name" value="BLL1974 PROTEIN"/>
    <property type="match status" value="1"/>
</dbReference>
<dbReference type="NCBIfam" id="NF033578">
    <property type="entry name" value="transpos_IS5_1"/>
    <property type="match status" value="1"/>
</dbReference>
<name>A0ABW5E0I8_9BACT</name>